<dbReference type="GO" id="GO:0006508">
    <property type="term" value="P:proteolysis"/>
    <property type="evidence" value="ECO:0007669"/>
    <property type="project" value="UniProtKB-KW"/>
</dbReference>
<comment type="catalytic activity">
    <reaction evidence="12">
        <text>Preferential cleavage: (Ac)2-L-Lys-D-Ala-|-D-Ala. Also transpeptidation of peptidyl-alanyl moieties that are N-acyl substituents of D-alanine.</text>
        <dbReference type="EC" id="3.4.16.4"/>
    </reaction>
</comment>
<evidence type="ECO:0000313" key="19">
    <source>
        <dbReference type="EMBL" id="QNK41369.1"/>
    </source>
</evidence>
<dbReference type="AlphaFoldDB" id="A0A6N8I526"/>
<dbReference type="PRINTS" id="PR00725">
    <property type="entry name" value="DADACBPTASE1"/>
</dbReference>
<reference evidence="18 20" key="1">
    <citation type="submission" date="2019-09" db="EMBL/GenBank/DDBJ databases">
        <title>Genome sequence of Clostridium sp. EA1.</title>
        <authorList>
            <person name="Poehlein A."/>
            <person name="Bengelsdorf F.R."/>
            <person name="Daniel R."/>
        </authorList>
    </citation>
    <scope>NUCLEOTIDE SEQUENCE [LARGE SCALE GENOMIC DNA]</scope>
    <source>
        <strain evidence="18 20">EA1</strain>
    </source>
</reference>
<evidence type="ECO:0000313" key="21">
    <source>
        <dbReference type="Proteomes" id="UP000515909"/>
    </source>
</evidence>
<keyword evidence="6" id="KW-0645">Protease</keyword>
<dbReference type="InterPro" id="IPR012907">
    <property type="entry name" value="Peptidase_S11_C"/>
</dbReference>
<feature type="active site" description="Acyl-ester intermediate" evidence="13">
    <location>
        <position position="61"/>
    </location>
</feature>
<keyword evidence="7 16" id="KW-0732">Signal</keyword>
<dbReference type="EC" id="3.4.16.4" evidence="4"/>
<accession>A0A7G8TCM8</accession>
<gene>
    <name evidence="18" type="primary">dacF_2</name>
    <name evidence="18" type="ORF">CAFE_36240</name>
    <name evidence="19" type="ORF">HCR03_03515</name>
</gene>
<keyword evidence="11" id="KW-0961">Cell wall biogenesis/degradation</keyword>
<keyword evidence="5 18" id="KW-0121">Carboxypeptidase</keyword>
<evidence type="ECO:0000256" key="16">
    <source>
        <dbReference type="SAM" id="SignalP"/>
    </source>
</evidence>
<dbReference type="EMBL" id="CP060286">
    <property type="protein sequence ID" value="QNK41369.1"/>
    <property type="molecule type" value="Genomic_DNA"/>
</dbReference>
<dbReference type="InterPro" id="IPR015956">
    <property type="entry name" value="Peniciliin-bd_prot_C_sf"/>
</dbReference>
<dbReference type="InterPro" id="IPR018044">
    <property type="entry name" value="Peptidase_S11"/>
</dbReference>
<keyword evidence="20" id="KW-1185">Reference proteome</keyword>
<feature type="active site" evidence="13">
    <location>
        <position position="121"/>
    </location>
</feature>
<feature type="active site" description="Acyl-ester intermediate" evidence="13">
    <location>
        <position position="64"/>
    </location>
</feature>
<dbReference type="GO" id="GO:0008360">
    <property type="term" value="P:regulation of cell shape"/>
    <property type="evidence" value="ECO:0007669"/>
    <property type="project" value="UniProtKB-KW"/>
</dbReference>
<dbReference type="EMBL" id="VWXL01000106">
    <property type="protein sequence ID" value="MVB12877.1"/>
    <property type="molecule type" value="Genomic_DNA"/>
</dbReference>
<comment type="similarity">
    <text evidence="3 15">Belongs to the peptidase S11 family.</text>
</comment>
<accession>A0A6N8I526</accession>
<proteinExistence type="inferred from homology"/>
<keyword evidence="8 18" id="KW-0378">Hydrolase</keyword>
<dbReference type="Proteomes" id="UP000515909">
    <property type="component" value="Chromosome"/>
</dbReference>
<dbReference type="KEGG" id="cfem:HCR03_03515"/>
<comment type="pathway">
    <text evidence="2">Cell wall biogenesis; peptidoglycan biosynthesis.</text>
</comment>
<evidence type="ECO:0000256" key="3">
    <source>
        <dbReference type="ARBA" id="ARBA00007164"/>
    </source>
</evidence>
<feature type="domain" description="Peptidase S11 D-Ala-D-Ala carboxypeptidase A C-terminal" evidence="17">
    <location>
        <begin position="274"/>
        <end position="364"/>
    </location>
</feature>
<dbReference type="Gene3D" id="3.40.710.10">
    <property type="entry name" value="DD-peptidase/beta-lactamase superfamily"/>
    <property type="match status" value="1"/>
</dbReference>
<dbReference type="Gene3D" id="2.60.410.10">
    <property type="entry name" value="D-Ala-D-Ala carboxypeptidase, C-terminal domain"/>
    <property type="match status" value="1"/>
</dbReference>
<dbReference type="Pfam" id="PF00768">
    <property type="entry name" value="Peptidase_S11"/>
    <property type="match status" value="1"/>
</dbReference>
<dbReference type="InterPro" id="IPR037167">
    <property type="entry name" value="Peptidase_S11_C_sf"/>
</dbReference>
<evidence type="ECO:0000256" key="6">
    <source>
        <dbReference type="ARBA" id="ARBA00022670"/>
    </source>
</evidence>
<evidence type="ECO:0000256" key="5">
    <source>
        <dbReference type="ARBA" id="ARBA00022645"/>
    </source>
</evidence>
<dbReference type="SUPFAM" id="SSF56601">
    <property type="entry name" value="beta-lactamase/transpeptidase-like"/>
    <property type="match status" value="1"/>
</dbReference>
<evidence type="ECO:0000256" key="9">
    <source>
        <dbReference type="ARBA" id="ARBA00022960"/>
    </source>
</evidence>
<keyword evidence="10" id="KW-0573">Peptidoglycan synthesis</keyword>
<dbReference type="OrthoDB" id="9791132at2"/>
<dbReference type="InterPro" id="IPR012338">
    <property type="entry name" value="Beta-lactam/transpept-like"/>
</dbReference>
<evidence type="ECO:0000259" key="17">
    <source>
        <dbReference type="SMART" id="SM00936"/>
    </source>
</evidence>
<evidence type="ECO:0000256" key="13">
    <source>
        <dbReference type="PIRSR" id="PIRSR618044-1"/>
    </source>
</evidence>
<dbReference type="Pfam" id="PF07943">
    <property type="entry name" value="PBP5_C"/>
    <property type="match status" value="1"/>
</dbReference>
<evidence type="ECO:0000256" key="4">
    <source>
        <dbReference type="ARBA" id="ARBA00012448"/>
    </source>
</evidence>
<dbReference type="SMART" id="SM00936">
    <property type="entry name" value="PBP5_C"/>
    <property type="match status" value="1"/>
</dbReference>
<dbReference type="InterPro" id="IPR001967">
    <property type="entry name" value="Peptidase_S11_N"/>
</dbReference>
<evidence type="ECO:0000256" key="7">
    <source>
        <dbReference type="ARBA" id="ARBA00022729"/>
    </source>
</evidence>
<dbReference type="PANTHER" id="PTHR21581">
    <property type="entry name" value="D-ALANYL-D-ALANINE CARBOXYPEPTIDASE"/>
    <property type="match status" value="1"/>
</dbReference>
<name>A0A6N8I526_9FIRM</name>
<organism evidence="18 20">
    <name type="scientific">Caproicibacter fermentans</name>
    <dbReference type="NCBI Taxonomy" id="2576756"/>
    <lineage>
        <taxon>Bacteria</taxon>
        <taxon>Bacillati</taxon>
        <taxon>Bacillota</taxon>
        <taxon>Clostridia</taxon>
        <taxon>Eubacteriales</taxon>
        <taxon>Acutalibacteraceae</taxon>
        <taxon>Caproicibacter</taxon>
    </lineage>
</organism>
<evidence type="ECO:0000256" key="1">
    <source>
        <dbReference type="ARBA" id="ARBA00003217"/>
    </source>
</evidence>
<evidence type="ECO:0000256" key="12">
    <source>
        <dbReference type="ARBA" id="ARBA00034000"/>
    </source>
</evidence>
<feature type="chain" id="PRO_5038251973" description="serine-type D-Ala-D-Ala carboxypeptidase" evidence="16">
    <location>
        <begin position="25"/>
        <end position="382"/>
    </location>
</feature>
<feature type="signal peptide" evidence="16">
    <location>
        <begin position="1"/>
        <end position="24"/>
    </location>
</feature>
<evidence type="ECO:0000256" key="14">
    <source>
        <dbReference type="PIRSR" id="PIRSR618044-2"/>
    </source>
</evidence>
<protein>
    <recommendedName>
        <fullName evidence="4">serine-type D-Ala-D-Ala carboxypeptidase</fullName>
        <ecNumber evidence="4">3.4.16.4</ecNumber>
    </recommendedName>
</protein>
<sequence length="382" mass="40886">MKLKKMSACLLAAMAVIFSLPLGASAMSEEEVKAPSAVLMEAQTGKVLYEKNDHEQRACASITKVMTLLLVMEAIDSGKIGLNDTVTASEHAASMGGSDIWLEPGESMTVDDMLKATVIASANDAAVALAEYVAGSEDEFVAQMNQRAKELGMKDTVFKNVNGLDEDGHVTSAYDIALMSKELIKHKKIYDYTKTWMDNVRGGKTQLVNTNKLLKSYKGITGLKTGTTGKAGSCISATAERDGVSLVAVVLGSSSTSDRFNAASTLLDYGFANWSVVKPQIPPEANVPIVVENGMNAVVEPNVNSNESILVPKGKAGDVKSKVSLNSEIRAPVEQGQVLGKITYSLNNEVLKESEIRAKKAVEAITFASAFFLLFRLTMMDP</sequence>
<dbReference type="GO" id="GO:0071555">
    <property type="term" value="P:cell wall organization"/>
    <property type="evidence" value="ECO:0007669"/>
    <property type="project" value="UniProtKB-KW"/>
</dbReference>
<evidence type="ECO:0000256" key="11">
    <source>
        <dbReference type="ARBA" id="ARBA00023316"/>
    </source>
</evidence>
<keyword evidence="9" id="KW-0133">Cell shape</keyword>
<dbReference type="SUPFAM" id="SSF69189">
    <property type="entry name" value="Penicillin-binding protein associated domain"/>
    <property type="match status" value="1"/>
</dbReference>
<evidence type="ECO:0000256" key="10">
    <source>
        <dbReference type="ARBA" id="ARBA00022984"/>
    </source>
</evidence>
<feature type="binding site" evidence="14">
    <location>
        <position position="224"/>
    </location>
    <ligand>
        <name>substrate</name>
    </ligand>
</feature>
<dbReference type="PANTHER" id="PTHR21581:SF6">
    <property type="entry name" value="TRAFFICKING PROTEIN PARTICLE COMPLEX SUBUNIT 12"/>
    <property type="match status" value="1"/>
</dbReference>
<dbReference type="GO" id="GO:0009252">
    <property type="term" value="P:peptidoglycan biosynthetic process"/>
    <property type="evidence" value="ECO:0007669"/>
    <property type="project" value="UniProtKB-UniPathway"/>
</dbReference>
<evidence type="ECO:0000256" key="2">
    <source>
        <dbReference type="ARBA" id="ARBA00004752"/>
    </source>
</evidence>
<evidence type="ECO:0000256" key="8">
    <source>
        <dbReference type="ARBA" id="ARBA00022801"/>
    </source>
</evidence>
<dbReference type="GO" id="GO:0009002">
    <property type="term" value="F:serine-type D-Ala-D-Ala carboxypeptidase activity"/>
    <property type="evidence" value="ECO:0007669"/>
    <property type="project" value="UniProtKB-EC"/>
</dbReference>
<dbReference type="RefSeq" id="WP_066644072.1">
    <property type="nucleotide sequence ID" value="NZ_CP060286.1"/>
</dbReference>
<dbReference type="Proteomes" id="UP000469440">
    <property type="component" value="Unassembled WGS sequence"/>
</dbReference>
<evidence type="ECO:0000313" key="20">
    <source>
        <dbReference type="Proteomes" id="UP000469440"/>
    </source>
</evidence>
<comment type="function">
    <text evidence="1">Removes C-terminal D-alanyl residues from sugar-peptide cell wall precursors.</text>
</comment>
<dbReference type="UniPathway" id="UPA00219"/>
<evidence type="ECO:0000313" key="18">
    <source>
        <dbReference type="EMBL" id="MVB12877.1"/>
    </source>
</evidence>
<reference evidence="19 21" key="2">
    <citation type="submission" date="2020-08" db="EMBL/GenBank/DDBJ databases">
        <title>The isolate Caproiciproducens sp. 7D4C2 produces n-caproate at mildly acidic conditions from hexoses: genome and rBOX comparison with related strains and chain-elongating bacteria.</title>
        <authorList>
            <person name="Esquivel-Elizondo S."/>
            <person name="Bagci C."/>
            <person name="Temovska M."/>
            <person name="Jeon B.S."/>
            <person name="Bessarab I."/>
            <person name="Williams R.B.H."/>
            <person name="Huson D.H."/>
            <person name="Angenent L.T."/>
        </authorList>
    </citation>
    <scope>NUCLEOTIDE SEQUENCE [LARGE SCALE GENOMIC DNA]</scope>
    <source>
        <strain evidence="19 21">7D4C2</strain>
    </source>
</reference>
<evidence type="ECO:0000256" key="15">
    <source>
        <dbReference type="RuleBase" id="RU004016"/>
    </source>
</evidence>